<organism evidence="2 3">
    <name type="scientific">Ficus carica</name>
    <name type="common">Common fig</name>
    <dbReference type="NCBI Taxonomy" id="3494"/>
    <lineage>
        <taxon>Eukaryota</taxon>
        <taxon>Viridiplantae</taxon>
        <taxon>Streptophyta</taxon>
        <taxon>Embryophyta</taxon>
        <taxon>Tracheophyta</taxon>
        <taxon>Spermatophyta</taxon>
        <taxon>Magnoliopsida</taxon>
        <taxon>eudicotyledons</taxon>
        <taxon>Gunneridae</taxon>
        <taxon>Pentapetalae</taxon>
        <taxon>rosids</taxon>
        <taxon>fabids</taxon>
        <taxon>Rosales</taxon>
        <taxon>Moraceae</taxon>
        <taxon>Ficeae</taxon>
        <taxon>Ficus</taxon>
    </lineage>
</organism>
<dbReference type="Proteomes" id="UP001187192">
    <property type="component" value="Unassembled WGS sequence"/>
</dbReference>
<evidence type="ECO:0000313" key="3">
    <source>
        <dbReference type="Proteomes" id="UP001187192"/>
    </source>
</evidence>
<dbReference type="EMBL" id="BTGU01000001">
    <property type="protein sequence ID" value="GMN26740.1"/>
    <property type="molecule type" value="Genomic_DNA"/>
</dbReference>
<feature type="chain" id="PRO_5041744345" evidence="1">
    <location>
        <begin position="18"/>
        <end position="185"/>
    </location>
</feature>
<reference evidence="2" key="1">
    <citation type="submission" date="2023-07" db="EMBL/GenBank/DDBJ databases">
        <title>draft genome sequence of fig (Ficus carica).</title>
        <authorList>
            <person name="Takahashi T."/>
            <person name="Nishimura K."/>
        </authorList>
    </citation>
    <scope>NUCLEOTIDE SEQUENCE</scope>
</reference>
<name>A0AA88CQ81_FICCA</name>
<feature type="signal peptide" evidence="1">
    <location>
        <begin position="1"/>
        <end position="17"/>
    </location>
</feature>
<dbReference type="AlphaFoldDB" id="A0AA88CQ81"/>
<proteinExistence type="predicted"/>
<gene>
    <name evidence="2" type="ORF">TIFTF001_001400</name>
</gene>
<keyword evidence="3" id="KW-1185">Reference proteome</keyword>
<accession>A0AA88CQ81</accession>
<comment type="caution">
    <text evidence="2">The sequence shown here is derived from an EMBL/GenBank/DDBJ whole genome shotgun (WGS) entry which is preliminary data.</text>
</comment>
<evidence type="ECO:0000256" key="1">
    <source>
        <dbReference type="SAM" id="SignalP"/>
    </source>
</evidence>
<keyword evidence="1" id="KW-0732">Signal</keyword>
<sequence>MLLCPLLIIVIPNAVVSNSNDYRTSVHVPILSALKCLLSSPSSSDIVIPTPNKFKDDKHKSLQLTRKYLESYIQHGIAVEDFTLSWNAFMLDDDNQIFDTMKQLVIKGACCYGMIEFCCGFPLDLCTSNTLTTLDLSKCNFAVDTSESIKFPSLINLTLIDMELNSAIINKTFLSGSPLVESVNI</sequence>
<protein>
    <submittedName>
        <fullName evidence="2">Uncharacterized protein</fullName>
    </submittedName>
</protein>
<evidence type="ECO:0000313" key="2">
    <source>
        <dbReference type="EMBL" id="GMN26740.1"/>
    </source>
</evidence>